<dbReference type="EMBL" id="CAKLBY020000226">
    <property type="protein sequence ID" value="CAK7937212.1"/>
    <property type="molecule type" value="Genomic_DNA"/>
</dbReference>
<sequence length="139" mass="16040">MAFHNEKASRHLASQRKSCKQRRVEQRLRVKCLIPRSHFLVFPGIGSFHQQTRSKYLCQKDHVSESDEDDLLGSDDVVITDEDIRSIRDSVDKMQQQLSRGIRDIEEIRAMVKEAAVQDAREMNARRAQLNDSSQTSSI</sequence>
<evidence type="ECO:0000313" key="2">
    <source>
        <dbReference type="Proteomes" id="UP001162060"/>
    </source>
</evidence>
<evidence type="ECO:0000313" key="1">
    <source>
        <dbReference type="EMBL" id="CAK7937212.1"/>
    </source>
</evidence>
<organism evidence="1 2">
    <name type="scientific">Peronospora matthiolae</name>
    <dbReference type="NCBI Taxonomy" id="2874970"/>
    <lineage>
        <taxon>Eukaryota</taxon>
        <taxon>Sar</taxon>
        <taxon>Stramenopiles</taxon>
        <taxon>Oomycota</taxon>
        <taxon>Peronosporomycetes</taxon>
        <taxon>Peronosporales</taxon>
        <taxon>Peronosporaceae</taxon>
        <taxon>Peronospora</taxon>
    </lineage>
</organism>
<dbReference type="Proteomes" id="UP001162060">
    <property type="component" value="Unassembled WGS sequence"/>
</dbReference>
<gene>
    <name evidence="1" type="ORF">PM001_LOCUS22362</name>
</gene>
<name>A0AAV1UT44_9STRA</name>
<reference evidence="1" key="1">
    <citation type="submission" date="2024-01" db="EMBL/GenBank/DDBJ databases">
        <authorList>
            <person name="Webb A."/>
        </authorList>
    </citation>
    <scope>NUCLEOTIDE SEQUENCE</scope>
    <source>
        <strain evidence="1">Pm1</strain>
    </source>
</reference>
<proteinExistence type="predicted"/>
<protein>
    <submittedName>
        <fullName evidence="1">Uncharacterized protein</fullName>
    </submittedName>
</protein>
<accession>A0AAV1UT44</accession>
<dbReference type="AlphaFoldDB" id="A0AAV1UT44"/>
<comment type="caution">
    <text evidence="1">The sequence shown here is derived from an EMBL/GenBank/DDBJ whole genome shotgun (WGS) entry which is preliminary data.</text>
</comment>